<feature type="transmembrane region" description="Helical" evidence="17">
    <location>
        <begin position="149"/>
        <end position="180"/>
    </location>
</feature>
<evidence type="ECO:0000256" key="2">
    <source>
        <dbReference type="ARBA" id="ARBA00022676"/>
    </source>
</evidence>
<keyword evidence="19" id="KW-1185">Reference proteome</keyword>
<evidence type="ECO:0000256" key="5">
    <source>
        <dbReference type="ARBA" id="ARBA00022960"/>
    </source>
</evidence>
<dbReference type="EC" id="2.4.99.28" evidence="14"/>
<evidence type="ECO:0000256" key="4">
    <source>
        <dbReference type="ARBA" id="ARBA00022692"/>
    </source>
</evidence>
<dbReference type="InterPro" id="IPR001182">
    <property type="entry name" value="FtsW/RodA"/>
</dbReference>
<evidence type="ECO:0000256" key="1">
    <source>
        <dbReference type="ARBA" id="ARBA00004141"/>
    </source>
</evidence>
<organism evidence="18 19">
    <name type="scientific">Vagococcus salmoninarum</name>
    <dbReference type="NCBI Taxonomy" id="2739"/>
    <lineage>
        <taxon>Bacteria</taxon>
        <taxon>Bacillati</taxon>
        <taxon>Bacillota</taxon>
        <taxon>Bacilli</taxon>
        <taxon>Lactobacillales</taxon>
        <taxon>Enterococcaceae</taxon>
        <taxon>Vagococcus</taxon>
    </lineage>
</organism>
<keyword evidence="2" id="KW-0328">Glycosyltransferase</keyword>
<feature type="transmembrane region" description="Helical" evidence="17">
    <location>
        <begin position="46"/>
        <end position="64"/>
    </location>
</feature>
<dbReference type="GO" id="GO:0015648">
    <property type="term" value="F:lipid-linked peptidoglycan transporter activity"/>
    <property type="evidence" value="ECO:0007669"/>
    <property type="project" value="TreeGrafter"/>
</dbReference>
<dbReference type="PANTHER" id="PTHR30474">
    <property type="entry name" value="CELL CYCLE PROTEIN"/>
    <property type="match status" value="1"/>
</dbReference>
<dbReference type="PANTHER" id="PTHR30474:SF2">
    <property type="entry name" value="PEPTIDOGLYCAN GLYCOSYLTRANSFERASE FTSW-RELATED"/>
    <property type="match status" value="1"/>
</dbReference>
<feature type="transmembrane region" description="Helical" evidence="17">
    <location>
        <begin position="12"/>
        <end position="34"/>
    </location>
</feature>
<comment type="subcellular location">
    <subcellularLocation>
        <location evidence="1">Membrane</location>
        <topology evidence="1">Multi-pass membrane protein</topology>
    </subcellularLocation>
</comment>
<comment type="caution">
    <text evidence="18">The sequence shown here is derived from an EMBL/GenBank/DDBJ whole genome shotgun (WGS) entry which is preliminary data.</text>
</comment>
<comment type="similarity">
    <text evidence="11">Belongs to the SEDS family. FtsW subfamily.</text>
</comment>
<dbReference type="GO" id="GO:0032153">
    <property type="term" value="C:cell division site"/>
    <property type="evidence" value="ECO:0007669"/>
    <property type="project" value="TreeGrafter"/>
</dbReference>
<evidence type="ECO:0000256" key="17">
    <source>
        <dbReference type="SAM" id="Phobius"/>
    </source>
</evidence>
<evidence type="ECO:0000256" key="10">
    <source>
        <dbReference type="ARBA" id="ARBA00033270"/>
    </source>
</evidence>
<evidence type="ECO:0000256" key="14">
    <source>
        <dbReference type="ARBA" id="ARBA00044770"/>
    </source>
</evidence>
<keyword evidence="4 17" id="KW-0812">Transmembrane</keyword>
<evidence type="ECO:0000313" key="18">
    <source>
        <dbReference type="EMBL" id="RST95197.1"/>
    </source>
</evidence>
<keyword evidence="5" id="KW-0133">Cell shape</keyword>
<comment type="catalytic activity">
    <reaction evidence="15">
        <text>[GlcNAc-(1-&gt;4)-Mur2Ac(oyl-L-Ala-gamma-D-Glu-L-Lys-D-Ala-D-Ala)](n)-di-trans,octa-cis-undecaprenyl diphosphate + beta-D-GlcNAc-(1-&gt;4)-Mur2Ac(oyl-L-Ala-gamma-D-Glu-L-Lys-D-Ala-D-Ala)-di-trans,octa-cis-undecaprenyl diphosphate = [GlcNAc-(1-&gt;4)-Mur2Ac(oyl-L-Ala-gamma-D-Glu-L-Lys-D-Ala-D-Ala)](n+1)-di-trans,octa-cis-undecaprenyl diphosphate + di-trans,octa-cis-undecaprenyl diphosphate + H(+)</text>
        <dbReference type="Rhea" id="RHEA:23708"/>
        <dbReference type="Rhea" id="RHEA-COMP:9602"/>
        <dbReference type="Rhea" id="RHEA-COMP:9603"/>
        <dbReference type="ChEBI" id="CHEBI:15378"/>
        <dbReference type="ChEBI" id="CHEBI:58405"/>
        <dbReference type="ChEBI" id="CHEBI:60033"/>
        <dbReference type="ChEBI" id="CHEBI:78435"/>
        <dbReference type="EC" id="2.4.99.28"/>
    </reaction>
</comment>
<evidence type="ECO:0000256" key="11">
    <source>
        <dbReference type="ARBA" id="ARBA00038053"/>
    </source>
</evidence>
<accession>A0A429ZNC1</accession>
<feature type="transmembrane region" description="Helical" evidence="17">
    <location>
        <begin position="186"/>
        <end position="207"/>
    </location>
</feature>
<proteinExistence type="inferred from homology"/>
<evidence type="ECO:0000313" key="19">
    <source>
        <dbReference type="Proteomes" id="UP000287239"/>
    </source>
</evidence>
<protein>
    <recommendedName>
        <fullName evidence="12">Probable peptidoglycan glycosyltransferase FtsW</fullName>
        <ecNumber evidence="14">2.4.99.28</ecNumber>
    </recommendedName>
    <alternativeName>
        <fullName evidence="13">Cell division protein FtsW</fullName>
    </alternativeName>
    <alternativeName>
        <fullName evidence="10">Cell wall polymerase</fullName>
    </alternativeName>
    <alternativeName>
        <fullName evidence="9">Peptidoglycan polymerase</fullName>
    </alternativeName>
</protein>
<evidence type="ECO:0000256" key="15">
    <source>
        <dbReference type="ARBA" id="ARBA00049902"/>
    </source>
</evidence>
<dbReference type="GO" id="GO:0051301">
    <property type="term" value="P:cell division"/>
    <property type="evidence" value="ECO:0007669"/>
    <property type="project" value="InterPro"/>
</dbReference>
<dbReference type="RefSeq" id="WP_126780053.1">
    <property type="nucleotide sequence ID" value="NZ_NGJU01000011.1"/>
</dbReference>
<dbReference type="OrthoDB" id="9812661at2"/>
<sequence>MKKKQQKIDLLIVIPYVLLCLIGILMVFSASSFNLMTLGAYMGSKFLKQSLFVCMGFITAYFFYRVKLEVLFTKTLISLYMLISLLLLLIVSYTPLGIDVGGAKRWIPLGGINIQPSEIVNVIFILYLANYLSKHPVSEPLKERYRKPLIICFTYILLVALQPNVAGAAMLLILLVTMLLASGVPVLLSVGVGALGMALRSLITFVALNINRQFVPAKYRYLLVRFELMGNPFLDEFDKGYQTSNSYYAMYNGGFWGRGYGQSLQKKNRLPAADTDFIFSVTIEELGLVVSMLILFLPFLIVLRTFYLAIIIEDSRKSLCCFGIGMVLLLQVSVNVGSLLGYIPMTGVTFPFVSYGGSSVIILSSLIGIVLNISRWQNKSVIRKEEKK</sequence>
<feature type="transmembrane region" description="Helical" evidence="17">
    <location>
        <begin position="319"/>
        <end position="343"/>
    </location>
</feature>
<dbReference type="GO" id="GO:0009252">
    <property type="term" value="P:peptidoglycan biosynthetic process"/>
    <property type="evidence" value="ECO:0007669"/>
    <property type="project" value="UniProtKB-KW"/>
</dbReference>
<evidence type="ECO:0000256" key="13">
    <source>
        <dbReference type="ARBA" id="ARBA00041418"/>
    </source>
</evidence>
<dbReference type="Pfam" id="PF01098">
    <property type="entry name" value="FTSW_RODA_SPOVE"/>
    <property type="match status" value="1"/>
</dbReference>
<evidence type="ECO:0000256" key="7">
    <source>
        <dbReference type="ARBA" id="ARBA00022989"/>
    </source>
</evidence>
<feature type="transmembrane region" description="Helical" evidence="17">
    <location>
        <begin position="355"/>
        <end position="374"/>
    </location>
</feature>
<dbReference type="GO" id="GO:0008360">
    <property type="term" value="P:regulation of cell shape"/>
    <property type="evidence" value="ECO:0007669"/>
    <property type="project" value="UniProtKB-KW"/>
</dbReference>
<keyword evidence="8 17" id="KW-0472">Membrane</keyword>
<gene>
    <name evidence="18" type="ORF">CBF35_08410</name>
</gene>
<evidence type="ECO:0000256" key="16">
    <source>
        <dbReference type="ARBA" id="ARBA00049966"/>
    </source>
</evidence>
<feature type="transmembrane region" description="Helical" evidence="17">
    <location>
        <begin position="76"/>
        <end position="94"/>
    </location>
</feature>
<evidence type="ECO:0000256" key="3">
    <source>
        <dbReference type="ARBA" id="ARBA00022679"/>
    </source>
</evidence>
<reference evidence="18 19" key="1">
    <citation type="submission" date="2017-05" db="EMBL/GenBank/DDBJ databases">
        <title>Vagococcus spp. assemblies.</title>
        <authorList>
            <person name="Gulvik C.A."/>
        </authorList>
    </citation>
    <scope>NUCLEOTIDE SEQUENCE [LARGE SCALE GENOMIC DNA]</scope>
    <source>
        <strain evidence="18 19">NCFB 2777</strain>
    </source>
</reference>
<name>A0A429ZNC1_9ENTE</name>
<keyword evidence="6" id="KW-0573">Peptidoglycan synthesis</keyword>
<dbReference type="GeneID" id="98568390"/>
<dbReference type="AlphaFoldDB" id="A0A429ZNC1"/>
<evidence type="ECO:0000256" key="12">
    <source>
        <dbReference type="ARBA" id="ARBA00041185"/>
    </source>
</evidence>
<dbReference type="EMBL" id="NGJU01000011">
    <property type="protein sequence ID" value="RST95197.1"/>
    <property type="molecule type" value="Genomic_DNA"/>
</dbReference>
<feature type="transmembrane region" description="Helical" evidence="17">
    <location>
        <begin position="286"/>
        <end position="307"/>
    </location>
</feature>
<evidence type="ECO:0000256" key="8">
    <source>
        <dbReference type="ARBA" id="ARBA00023136"/>
    </source>
</evidence>
<evidence type="ECO:0000256" key="9">
    <source>
        <dbReference type="ARBA" id="ARBA00032370"/>
    </source>
</evidence>
<dbReference type="GO" id="GO:0008955">
    <property type="term" value="F:peptidoglycan glycosyltransferase activity"/>
    <property type="evidence" value="ECO:0007669"/>
    <property type="project" value="UniProtKB-EC"/>
</dbReference>
<dbReference type="Proteomes" id="UP000287239">
    <property type="component" value="Unassembled WGS sequence"/>
</dbReference>
<comment type="function">
    <text evidence="16">Peptidoglycan polymerase that is essential for cell division.</text>
</comment>
<keyword evidence="7 17" id="KW-1133">Transmembrane helix</keyword>
<evidence type="ECO:0000256" key="6">
    <source>
        <dbReference type="ARBA" id="ARBA00022984"/>
    </source>
</evidence>
<dbReference type="GO" id="GO:0005886">
    <property type="term" value="C:plasma membrane"/>
    <property type="evidence" value="ECO:0007669"/>
    <property type="project" value="TreeGrafter"/>
</dbReference>
<keyword evidence="3" id="KW-0808">Transferase</keyword>